<dbReference type="SUPFAM" id="SSF52540">
    <property type="entry name" value="P-loop containing nucleoside triphosphate hydrolases"/>
    <property type="match status" value="1"/>
</dbReference>
<evidence type="ECO:0000313" key="2">
    <source>
        <dbReference type="Proteomes" id="UP001219349"/>
    </source>
</evidence>
<dbReference type="RefSeq" id="WP_271884263.1">
    <property type="nucleotide sequence ID" value="NZ_CP067136.1"/>
</dbReference>
<sequence>MQIRSLALPSAEFRDAIQLAPARMHEAGGTGRHAFAIWQAIRHPGSVFWVQPAHDHSLPFPRGLPTELCNRLYMLRPQSEVDLLWTVEQALRAGPVGLVIAAPEKPLSLTAGRRLQLAAEEGQTVALMLIAENAGSNATETRWHCRPLPSGGEAAWHEWHLVKNKRGRSACWRLAWDGISDQVTELADLPMPQPERGRRQSDSGAHVVDADPVAAVLALLQNDLSSKAECRCEDL</sequence>
<dbReference type="InterPro" id="IPR027417">
    <property type="entry name" value="P-loop_NTPase"/>
</dbReference>
<name>A0ABY7SHY0_9RHOB</name>
<dbReference type="EMBL" id="CP067136">
    <property type="protein sequence ID" value="WCR06520.1"/>
    <property type="molecule type" value="Genomic_DNA"/>
</dbReference>
<dbReference type="Proteomes" id="UP001219349">
    <property type="component" value="Chromosome"/>
</dbReference>
<evidence type="ECO:0008006" key="3">
    <source>
        <dbReference type="Google" id="ProtNLM"/>
    </source>
</evidence>
<keyword evidence="2" id="KW-1185">Reference proteome</keyword>
<organism evidence="1 2">
    <name type="scientific">Paracoccus fistulariae</name>
    <dbReference type="NCBI Taxonomy" id="658446"/>
    <lineage>
        <taxon>Bacteria</taxon>
        <taxon>Pseudomonadati</taxon>
        <taxon>Pseudomonadota</taxon>
        <taxon>Alphaproteobacteria</taxon>
        <taxon>Rhodobacterales</taxon>
        <taxon>Paracoccaceae</taxon>
        <taxon>Paracoccus</taxon>
    </lineage>
</organism>
<evidence type="ECO:0000313" key="1">
    <source>
        <dbReference type="EMBL" id="WCR06520.1"/>
    </source>
</evidence>
<gene>
    <name evidence="1" type="ORF">JHX87_13640</name>
</gene>
<protein>
    <recommendedName>
        <fullName evidence="3">Protein ImuA</fullName>
    </recommendedName>
</protein>
<proteinExistence type="predicted"/>
<reference evidence="1 2" key="1">
    <citation type="submission" date="2021-01" db="EMBL/GenBank/DDBJ databases">
        <title>Biogeographic distribution of Paracoccus.</title>
        <authorList>
            <person name="Hollensteiner J."/>
            <person name="Leineberger J."/>
            <person name="Brinkhoff T."/>
            <person name="Daniel R."/>
        </authorList>
    </citation>
    <scope>NUCLEOTIDE SEQUENCE [LARGE SCALE GENOMIC DNA]</scope>
    <source>
        <strain evidence="1 2">KCTC 22803</strain>
    </source>
</reference>
<accession>A0ABY7SHY0</accession>
<dbReference type="Gene3D" id="3.40.50.300">
    <property type="entry name" value="P-loop containing nucleotide triphosphate hydrolases"/>
    <property type="match status" value="1"/>
</dbReference>